<evidence type="ECO:0000256" key="4">
    <source>
        <dbReference type="PROSITE-ProRule" id="PRU00433"/>
    </source>
</evidence>
<dbReference type="STRING" id="571298.SAMN04488026_101616"/>
<dbReference type="PANTHER" id="PTHR35008">
    <property type="entry name" value="BLL4482 PROTEIN-RELATED"/>
    <property type="match status" value="1"/>
</dbReference>
<dbReference type="InterPro" id="IPR009056">
    <property type="entry name" value="Cyt_c-like_dom"/>
</dbReference>
<dbReference type="GO" id="GO:0020037">
    <property type="term" value="F:heme binding"/>
    <property type="evidence" value="ECO:0007669"/>
    <property type="project" value="InterPro"/>
</dbReference>
<keyword evidence="8" id="KW-1185">Reference proteome</keyword>
<dbReference type="GO" id="GO:0046872">
    <property type="term" value="F:metal ion binding"/>
    <property type="evidence" value="ECO:0007669"/>
    <property type="project" value="UniProtKB-KW"/>
</dbReference>
<dbReference type="PROSITE" id="PS51257">
    <property type="entry name" value="PROKAR_LIPOPROTEIN"/>
    <property type="match status" value="1"/>
</dbReference>
<dbReference type="InterPro" id="IPR051459">
    <property type="entry name" value="Cytochrome_c-type_DH"/>
</dbReference>
<evidence type="ECO:0000313" key="8">
    <source>
        <dbReference type="Proteomes" id="UP000199382"/>
    </source>
</evidence>
<accession>A0A1G8T1A6</accession>
<organism evidence="7 8">
    <name type="scientific">Aliiruegeria lutimaris</name>
    <dbReference type="NCBI Taxonomy" id="571298"/>
    <lineage>
        <taxon>Bacteria</taxon>
        <taxon>Pseudomonadati</taxon>
        <taxon>Pseudomonadota</taxon>
        <taxon>Alphaproteobacteria</taxon>
        <taxon>Rhodobacterales</taxon>
        <taxon>Roseobacteraceae</taxon>
        <taxon>Aliiruegeria</taxon>
    </lineage>
</organism>
<dbReference type="AlphaFoldDB" id="A0A1G8T1A6"/>
<name>A0A1G8T1A6_9RHOB</name>
<keyword evidence="1 4" id="KW-0349">Heme</keyword>
<feature type="domain" description="Cytochrome c" evidence="6">
    <location>
        <begin position="34"/>
        <end position="142"/>
    </location>
</feature>
<proteinExistence type="predicted"/>
<keyword evidence="3 4" id="KW-0408">Iron</keyword>
<keyword evidence="2 4" id="KW-0479">Metal-binding</keyword>
<dbReference type="OrthoDB" id="9811281at2"/>
<sequence>MRKTVRVLSSVLLLSAAACEVPEQAVMTESGVEVSRANGELVFWAGGCASCHASPGRLSSRAPQLGGGHAIQADQGLFRAPNISPDEQAGIGAWKLQDFDRAMRHGISLDGRAYYPAFPYTSYARMTDRDIVDLFAYLKALPSVDSPSKASRASFPVNQPGAMRTWQTLNLHPAPVMSFETPNAELARGQYLVEGPGHCGTCHTPRNALGGQKLGLWLSGAEMLDGSGYAPNLTPHEDGLAGWSSGEIIETLQPHEGAGFAGMAAIRIDLTHLPSRDLEAIAAYLKALPPVATRD</sequence>
<dbReference type="PROSITE" id="PS51007">
    <property type="entry name" value="CYTC"/>
    <property type="match status" value="2"/>
</dbReference>
<evidence type="ECO:0000256" key="2">
    <source>
        <dbReference type="ARBA" id="ARBA00022723"/>
    </source>
</evidence>
<feature type="chain" id="PRO_5011718677" evidence="5">
    <location>
        <begin position="19"/>
        <end position="295"/>
    </location>
</feature>
<evidence type="ECO:0000313" key="7">
    <source>
        <dbReference type="EMBL" id="SDJ35288.1"/>
    </source>
</evidence>
<gene>
    <name evidence="7" type="ORF">SAMN04488026_101616</name>
</gene>
<evidence type="ECO:0000256" key="5">
    <source>
        <dbReference type="SAM" id="SignalP"/>
    </source>
</evidence>
<reference evidence="7 8" key="1">
    <citation type="submission" date="2016-10" db="EMBL/GenBank/DDBJ databases">
        <authorList>
            <person name="de Groot N.N."/>
        </authorList>
    </citation>
    <scope>NUCLEOTIDE SEQUENCE [LARGE SCALE GENOMIC DNA]</scope>
    <source>
        <strain evidence="7 8">DSM 25294</strain>
    </source>
</reference>
<feature type="signal peptide" evidence="5">
    <location>
        <begin position="1"/>
        <end position="18"/>
    </location>
</feature>
<evidence type="ECO:0000256" key="1">
    <source>
        <dbReference type="ARBA" id="ARBA00022617"/>
    </source>
</evidence>
<dbReference type="SUPFAM" id="SSF46626">
    <property type="entry name" value="Cytochrome c"/>
    <property type="match status" value="2"/>
</dbReference>
<protein>
    <submittedName>
        <fullName evidence="7">Cytochrome c, mono-and diheme variants</fullName>
    </submittedName>
</protein>
<dbReference type="InterPro" id="IPR036909">
    <property type="entry name" value="Cyt_c-like_dom_sf"/>
</dbReference>
<evidence type="ECO:0000256" key="3">
    <source>
        <dbReference type="ARBA" id="ARBA00023004"/>
    </source>
</evidence>
<dbReference type="EMBL" id="FNEK01000016">
    <property type="protein sequence ID" value="SDJ35288.1"/>
    <property type="molecule type" value="Genomic_DNA"/>
</dbReference>
<dbReference type="Proteomes" id="UP000199382">
    <property type="component" value="Unassembled WGS sequence"/>
</dbReference>
<keyword evidence="5" id="KW-0732">Signal</keyword>
<dbReference type="GO" id="GO:0009055">
    <property type="term" value="F:electron transfer activity"/>
    <property type="evidence" value="ECO:0007669"/>
    <property type="project" value="InterPro"/>
</dbReference>
<feature type="domain" description="Cytochrome c" evidence="6">
    <location>
        <begin position="184"/>
        <end position="289"/>
    </location>
</feature>
<dbReference type="PANTHER" id="PTHR35008:SF8">
    <property type="entry name" value="ALCOHOL DEHYDROGENASE CYTOCHROME C SUBUNIT"/>
    <property type="match status" value="1"/>
</dbReference>
<evidence type="ECO:0000259" key="6">
    <source>
        <dbReference type="PROSITE" id="PS51007"/>
    </source>
</evidence>
<dbReference type="Pfam" id="PF00034">
    <property type="entry name" value="Cytochrom_C"/>
    <property type="match status" value="1"/>
</dbReference>
<dbReference type="Gene3D" id="1.10.760.10">
    <property type="entry name" value="Cytochrome c-like domain"/>
    <property type="match status" value="2"/>
</dbReference>